<gene>
    <name evidence="2" type="ORF">J4G43_012265</name>
    <name evidence="1" type="ORF">J4G43_14400</name>
</gene>
<name>A0A939S362_9BRAD</name>
<dbReference type="KEGG" id="bban:J4G43_012265"/>
<organism evidence="1">
    <name type="scientific">Bradyrhizobium barranii subsp. barranii</name>
    <dbReference type="NCBI Taxonomy" id="2823807"/>
    <lineage>
        <taxon>Bacteria</taxon>
        <taxon>Pseudomonadati</taxon>
        <taxon>Pseudomonadota</taxon>
        <taxon>Alphaproteobacteria</taxon>
        <taxon>Hyphomicrobiales</taxon>
        <taxon>Nitrobacteraceae</taxon>
        <taxon>Bradyrhizobium</taxon>
        <taxon>Bradyrhizobium barranii</taxon>
    </lineage>
</organism>
<evidence type="ECO:0000313" key="1">
    <source>
        <dbReference type="EMBL" id="MBO1862076.1"/>
    </source>
</evidence>
<proteinExistence type="predicted"/>
<dbReference type="EMBL" id="JAGEMI010000001">
    <property type="protein sequence ID" value="MBO1862076.1"/>
    <property type="molecule type" value="Genomic_DNA"/>
</dbReference>
<reference evidence="1" key="1">
    <citation type="submission" date="2021-03" db="EMBL/GenBank/DDBJ databases">
        <title>Whole Genome Sequence of Bradyrhizobium sp. Strain 144S4.</title>
        <authorList>
            <person name="Bromfield E.S.P."/>
            <person name="Cloutier S."/>
        </authorList>
    </citation>
    <scope>NUCLEOTIDE SEQUENCE [LARGE SCALE GENOMIC DNA]</scope>
    <source>
        <strain evidence="1">144S4</strain>
    </source>
</reference>
<dbReference type="EMBL" id="CP086136">
    <property type="protein sequence ID" value="UEM14936.1"/>
    <property type="molecule type" value="Genomic_DNA"/>
</dbReference>
<accession>A0A939S362</accession>
<protein>
    <submittedName>
        <fullName evidence="1">Uncharacterized protein</fullName>
    </submittedName>
</protein>
<dbReference type="AlphaFoldDB" id="A0A939S362"/>
<dbReference type="Proteomes" id="UP000664702">
    <property type="component" value="Chromosome"/>
</dbReference>
<evidence type="ECO:0000313" key="3">
    <source>
        <dbReference type="Proteomes" id="UP000664702"/>
    </source>
</evidence>
<dbReference type="RefSeq" id="WP_208084948.1">
    <property type="nucleotide sequence ID" value="NZ_CP086136.1"/>
</dbReference>
<sequence length="114" mass="12222">MKRVMLTTIILVFGTDGARAEVPAAQCSSYYISEINLVSTADTEAGHVQTFVAFGLSREEAEKNALGSCSRISFDLQTCLDSDRISGLNVASDAPGNSLHLKYMKAVKRITGCS</sequence>
<reference evidence="2 3" key="2">
    <citation type="journal article" date="2022" name="Int. J. Syst. Evol. Microbiol.">
        <title>Strains of Bradyrhizobium barranii sp. nov. associated with legumes native to Canada are symbionts of soybeans and belong to different subspecies (subsp. barranii subsp. nov. and subsp. apii subsp. nov.) and symbiovars (sv. glycinearum and sv. septentrionale).</title>
        <authorList>
            <person name="Bromfield E.S.P."/>
            <person name="Cloutier S."/>
            <person name="Wasai-Hara S."/>
            <person name="Minamisawa K."/>
        </authorList>
    </citation>
    <scope>NUCLEOTIDE SEQUENCE [LARGE SCALE GENOMIC DNA]</scope>
    <source>
        <strain evidence="2 3">144S4</strain>
    </source>
</reference>
<evidence type="ECO:0000313" key="2">
    <source>
        <dbReference type="EMBL" id="UEM14936.1"/>
    </source>
</evidence>